<evidence type="ECO:0000256" key="5">
    <source>
        <dbReference type="ARBA" id="ARBA00022645"/>
    </source>
</evidence>
<dbReference type="GO" id="GO:0005886">
    <property type="term" value="C:plasma membrane"/>
    <property type="evidence" value="ECO:0007669"/>
    <property type="project" value="UniProtKB-SubCell"/>
</dbReference>
<proteinExistence type="predicted"/>
<accession>A0A1S6U8R6</accession>
<dbReference type="PANTHER" id="PTHR30627:SF2">
    <property type="entry name" value="PEPTIDOGLYCAN D,D-TRANSPEPTIDASE MRDA"/>
    <property type="match status" value="1"/>
</dbReference>
<keyword evidence="4" id="KW-0997">Cell inner membrane</keyword>
<evidence type="ECO:0000256" key="10">
    <source>
        <dbReference type="ARBA" id="ARBA00022984"/>
    </source>
</evidence>
<reference evidence="17" key="1">
    <citation type="submission" date="2016-09" db="EMBL/GenBank/DDBJ databases">
        <title>Comparative genomics of the Campylobacter concisus group.</title>
        <authorList>
            <person name="Miller W.G."/>
            <person name="Yee E."/>
            <person name="Chapman M.H."/>
            <person name="Huynh S."/>
            <person name="Bono J.L."/>
            <person name="On S.L.W."/>
            <person name="StLeger J."/>
            <person name="Foster G."/>
            <person name="Parker C.T."/>
        </authorList>
    </citation>
    <scope>NUCLEOTIDE SEQUENCE [LARGE SCALE GENOMIC DNA]</scope>
    <source>
        <strain evidence="17">RM18021</strain>
    </source>
</reference>
<feature type="domain" description="Penicillin-binding protein transpeptidase" evidence="14">
    <location>
        <begin position="250"/>
        <end position="583"/>
    </location>
</feature>
<evidence type="ECO:0000256" key="1">
    <source>
        <dbReference type="ARBA" id="ARBA00004167"/>
    </source>
</evidence>
<evidence type="ECO:0000313" key="17">
    <source>
        <dbReference type="Proteomes" id="UP000190868"/>
    </source>
</evidence>
<dbReference type="GO" id="GO:0009002">
    <property type="term" value="F:serine-type D-Ala-D-Ala carboxypeptidase activity"/>
    <property type="evidence" value="ECO:0007669"/>
    <property type="project" value="InterPro"/>
</dbReference>
<dbReference type="Gene3D" id="3.40.710.10">
    <property type="entry name" value="DD-peptidase/beta-lactamase superfamily"/>
    <property type="match status" value="1"/>
</dbReference>
<dbReference type="InterPro" id="IPR017790">
    <property type="entry name" value="Penicillin-binding_protein_2"/>
</dbReference>
<keyword evidence="3" id="KW-1003">Cell membrane</keyword>
<keyword evidence="7" id="KW-0812">Transmembrane</keyword>
<evidence type="ECO:0000256" key="7">
    <source>
        <dbReference type="ARBA" id="ARBA00022692"/>
    </source>
</evidence>
<keyword evidence="9" id="KW-0133">Cell shape</keyword>
<dbReference type="FunFam" id="3.40.710.10:FF:000024">
    <property type="entry name" value="Penicillin-binding protein 2"/>
    <property type="match status" value="1"/>
</dbReference>
<keyword evidence="5" id="KW-0121">Carboxypeptidase</keyword>
<dbReference type="AlphaFoldDB" id="A0A1S6U8R6"/>
<dbReference type="GO" id="GO:0071555">
    <property type="term" value="P:cell wall organization"/>
    <property type="evidence" value="ECO:0007669"/>
    <property type="project" value="UniProtKB-KW"/>
</dbReference>
<dbReference type="PANTHER" id="PTHR30627">
    <property type="entry name" value="PEPTIDOGLYCAN D,D-TRANSPEPTIDASE"/>
    <property type="match status" value="1"/>
</dbReference>
<evidence type="ECO:0000256" key="2">
    <source>
        <dbReference type="ARBA" id="ARBA00004236"/>
    </source>
</evidence>
<protein>
    <submittedName>
        <fullName evidence="16">Penicillin-binding protein 2</fullName>
        <ecNumber evidence="16">2.4.2.-</ecNumber>
    </submittedName>
</protein>
<evidence type="ECO:0000256" key="13">
    <source>
        <dbReference type="ARBA" id="ARBA00023316"/>
    </source>
</evidence>
<keyword evidence="16" id="KW-0808">Transferase</keyword>
<keyword evidence="6" id="KW-0645">Protease</keyword>
<evidence type="ECO:0000256" key="6">
    <source>
        <dbReference type="ARBA" id="ARBA00022670"/>
    </source>
</evidence>
<dbReference type="InterPro" id="IPR036138">
    <property type="entry name" value="PBP_dimer_sf"/>
</dbReference>
<gene>
    <name evidence="16" type="primary">mrdA</name>
    <name evidence="16" type="ORF">CPIN18021_1319</name>
</gene>
<evidence type="ECO:0000256" key="11">
    <source>
        <dbReference type="ARBA" id="ARBA00022989"/>
    </source>
</evidence>
<keyword evidence="17" id="KW-1185">Reference proteome</keyword>
<name>A0A1S6U8R6_9BACT</name>
<feature type="domain" description="Penicillin-binding protein dimerisation" evidence="15">
    <location>
        <begin position="46"/>
        <end position="219"/>
    </location>
</feature>
<dbReference type="GO" id="GO:0006508">
    <property type="term" value="P:proteolysis"/>
    <property type="evidence" value="ECO:0007669"/>
    <property type="project" value="UniProtKB-KW"/>
</dbReference>
<organism evidence="16 17">
    <name type="scientific">Campylobacter pinnipediorum subsp. caledonicus</name>
    <dbReference type="NCBI Taxonomy" id="1874362"/>
    <lineage>
        <taxon>Bacteria</taxon>
        <taxon>Pseudomonadati</taxon>
        <taxon>Campylobacterota</taxon>
        <taxon>Epsilonproteobacteria</taxon>
        <taxon>Campylobacterales</taxon>
        <taxon>Campylobacteraceae</taxon>
        <taxon>Campylobacter</taxon>
    </lineage>
</organism>
<sequence>MRMRIVFAIIIIFWLILLTRIYHLSVNSNAYYEEIAEQNAIKTQYIAPVRGLIFDSKDRPLAVNRLGFSVAIKPHLTKEPDVLDREIIFLTSTFDDLNATKIQKEYKKNDSAYNQDFINVIEFIDYDKFIPHIAKLSLHENLEIKPASKRHYPYNDLASHIIGYVGRANQQDMNNNPLAKLTNHTGRSGIERYYNNILQGQEGSRKVKINALNEELEQINYTPPSSKNIRLSIDLELQQFVSNVFGKDAGSVVVMSLKDGAIVAAGSFPEYNLNPFVTGITQNEWDKLIKDLDHPFTNKMVNGLYPPGSVVKMAMGMAFLDAGISKNEGYTCNGSYELGGRKFRCWNIYGHGFMNLTSAIRESCDDYFYKSSQKIGIDAIAPVIERLGFGTKTGVDLPNEFLGTVPSREWKMRKYGKSWFQGETLITSIGQGNFLTTPMQVARHTAMLATGLNIVPHFLQSIDNEISDFTPKDNIFTKFEKAQLPTIRHAMYEVANHPKGTARRYFTESNVTVAAKTGTAQVIGISQTEKKRAREEDMEYLKRSHAWLTTYAPYEDPQYVITMIIEHGGHGGSAAGPKVSRIYNKLLELGYIKLDKVNQSKKSKKKKSK</sequence>
<dbReference type="InterPro" id="IPR005311">
    <property type="entry name" value="PBP_dimer"/>
</dbReference>
<dbReference type="InterPro" id="IPR050515">
    <property type="entry name" value="Beta-lactam/transpept"/>
</dbReference>
<dbReference type="EMBL" id="CP017258">
    <property type="protein sequence ID" value="AQW88113.1"/>
    <property type="molecule type" value="Genomic_DNA"/>
</dbReference>
<keyword evidence="13" id="KW-0961">Cell wall biogenesis/degradation</keyword>
<dbReference type="InterPro" id="IPR012338">
    <property type="entry name" value="Beta-lactam/transpept-like"/>
</dbReference>
<dbReference type="NCBIfam" id="TIGR03423">
    <property type="entry name" value="pbp2_mrdA"/>
    <property type="match status" value="1"/>
</dbReference>
<comment type="subcellular location">
    <subcellularLocation>
        <location evidence="2">Cell membrane</location>
    </subcellularLocation>
    <subcellularLocation>
        <location evidence="1">Membrane</location>
        <topology evidence="1">Single-pass membrane protein</topology>
    </subcellularLocation>
</comment>
<dbReference type="SUPFAM" id="SSF56519">
    <property type="entry name" value="Penicillin binding protein dimerisation domain"/>
    <property type="match status" value="1"/>
</dbReference>
<dbReference type="Pfam" id="PF03717">
    <property type="entry name" value="PBP_dimer"/>
    <property type="match status" value="1"/>
</dbReference>
<evidence type="ECO:0000259" key="15">
    <source>
        <dbReference type="Pfam" id="PF03717"/>
    </source>
</evidence>
<evidence type="ECO:0000259" key="14">
    <source>
        <dbReference type="Pfam" id="PF00905"/>
    </source>
</evidence>
<evidence type="ECO:0000256" key="12">
    <source>
        <dbReference type="ARBA" id="ARBA00023136"/>
    </source>
</evidence>
<keyword evidence="16" id="KW-0328">Glycosyltransferase</keyword>
<dbReference type="Proteomes" id="UP000190868">
    <property type="component" value="Chromosome"/>
</dbReference>
<evidence type="ECO:0000256" key="3">
    <source>
        <dbReference type="ARBA" id="ARBA00022475"/>
    </source>
</evidence>
<evidence type="ECO:0000256" key="4">
    <source>
        <dbReference type="ARBA" id="ARBA00022519"/>
    </source>
</evidence>
<dbReference type="GO" id="GO:0008360">
    <property type="term" value="P:regulation of cell shape"/>
    <property type="evidence" value="ECO:0007669"/>
    <property type="project" value="UniProtKB-KW"/>
</dbReference>
<keyword evidence="8" id="KW-0378">Hydrolase</keyword>
<dbReference type="GO" id="GO:0008658">
    <property type="term" value="F:penicillin binding"/>
    <property type="evidence" value="ECO:0007669"/>
    <property type="project" value="InterPro"/>
</dbReference>
<dbReference type="SUPFAM" id="SSF56601">
    <property type="entry name" value="beta-lactamase/transpeptidase-like"/>
    <property type="match status" value="1"/>
</dbReference>
<keyword evidence="12" id="KW-0472">Membrane</keyword>
<evidence type="ECO:0000256" key="9">
    <source>
        <dbReference type="ARBA" id="ARBA00022960"/>
    </source>
</evidence>
<dbReference type="Gene3D" id="3.90.1310.10">
    <property type="entry name" value="Penicillin-binding protein 2a (Domain 2)"/>
    <property type="match status" value="1"/>
</dbReference>
<dbReference type="InterPro" id="IPR001460">
    <property type="entry name" value="PCN-bd_Tpept"/>
</dbReference>
<dbReference type="EC" id="2.4.2.-" evidence="16"/>
<evidence type="ECO:0000313" key="16">
    <source>
        <dbReference type="EMBL" id="AQW88113.1"/>
    </source>
</evidence>
<dbReference type="GO" id="GO:0009252">
    <property type="term" value="P:peptidoglycan biosynthetic process"/>
    <property type="evidence" value="ECO:0007669"/>
    <property type="project" value="UniProtKB-KW"/>
</dbReference>
<keyword evidence="11" id="KW-1133">Transmembrane helix</keyword>
<dbReference type="GO" id="GO:0016757">
    <property type="term" value="F:glycosyltransferase activity"/>
    <property type="evidence" value="ECO:0007669"/>
    <property type="project" value="UniProtKB-KW"/>
</dbReference>
<dbReference type="Gene3D" id="3.30.1390.30">
    <property type="entry name" value="Penicillin-binding protein 2a, domain 3"/>
    <property type="match status" value="1"/>
</dbReference>
<evidence type="ECO:0000256" key="8">
    <source>
        <dbReference type="ARBA" id="ARBA00022801"/>
    </source>
</evidence>
<dbReference type="GO" id="GO:0071972">
    <property type="term" value="F:peptidoglycan L,D-transpeptidase activity"/>
    <property type="evidence" value="ECO:0007669"/>
    <property type="project" value="TreeGrafter"/>
</dbReference>
<dbReference type="Pfam" id="PF00905">
    <property type="entry name" value="Transpeptidase"/>
    <property type="match status" value="1"/>
</dbReference>
<dbReference type="RefSeq" id="WP_078424684.1">
    <property type="nucleotide sequence ID" value="NZ_CP017258.1"/>
</dbReference>
<keyword evidence="10" id="KW-0573">Peptidoglycan synthesis</keyword>